<dbReference type="InterPro" id="IPR012310">
    <property type="entry name" value="DNA_ligase_ATP-dep_cent"/>
</dbReference>
<dbReference type="Gene3D" id="3.30.470.30">
    <property type="entry name" value="DNA ligase/mRNA capping enzyme"/>
    <property type="match status" value="1"/>
</dbReference>
<dbReference type="EC" id="6.5.1.1" evidence="2"/>
<feature type="domain" description="ATP-dependent DNA ligase family profile" evidence="6">
    <location>
        <begin position="126"/>
        <end position="222"/>
    </location>
</feature>
<proteinExistence type="inferred from homology"/>
<evidence type="ECO:0000256" key="3">
    <source>
        <dbReference type="ARBA" id="ARBA00022598"/>
    </source>
</evidence>
<dbReference type="EMBL" id="CP141615">
    <property type="protein sequence ID" value="WRP16086.1"/>
    <property type="molecule type" value="Genomic_DNA"/>
</dbReference>
<feature type="region of interest" description="Disordered" evidence="5">
    <location>
        <begin position="1"/>
        <end position="21"/>
    </location>
</feature>
<protein>
    <recommendedName>
        <fullName evidence="2">DNA ligase (ATP)</fullName>
        <ecNumber evidence="2">6.5.1.1</ecNumber>
    </recommendedName>
</protein>
<dbReference type="SUPFAM" id="SSF56091">
    <property type="entry name" value="DNA ligase/mRNA capping enzyme, catalytic domain"/>
    <property type="match status" value="1"/>
</dbReference>
<organism evidence="7 8">
    <name type="scientific">Carboxydichorda subterranea</name>
    <dbReference type="NCBI Taxonomy" id="3109565"/>
    <lineage>
        <taxon>Bacteria</taxon>
        <taxon>Bacillati</taxon>
        <taxon>Bacillota</taxon>
        <taxon>Limnochordia</taxon>
        <taxon>Limnochordales</taxon>
        <taxon>Geochordaceae</taxon>
        <taxon>Carboxydichorda</taxon>
    </lineage>
</organism>
<evidence type="ECO:0000256" key="4">
    <source>
        <dbReference type="ARBA" id="ARBA00034003"/>
    </source>
</evidence>
<dbReference type="Gene3D" id="3.30.1490.70">
    <property type="match status" value="1"/>
</dbReference>
<evidence type="ECO:0000313" key="7">
    <source>
        <dbReference type="EMBL" id="WRP16086.1"/>
    </source>
</evidence>
<dbReference type="PANTHER" id="PTHR45674:SF4">
    <property type="entry name" value="DNA LIGASE 1"/>
    <property type="match status" value="1"/>
</dbReference>
<evidence type="ECO:0000259" key="6">
    <source>
        <dbReference type="PROSITE" id="PS50160"/>
    </source>
</evidence>
<keyword evidence="8" id="KW-1185">Reference proteome</keyword>
<dbReference type="PROSITE" id="PS50160">
    <property type="entry name" value="DNA_LIGASE_A3"/>
    <property type="match status" value="1"/>
</dbReference>
<dbReference type="InterPro" id="IPR012340">
    <property type="entry name" value="NA-bd_OB-fold"/>
</dbReference>
<dbReference type="PANTHER" id="PTHR45674">
    <property type="entry name" value="DNA LIGASE 1/3 FAMILY MEMBER"/>
    <property type="match status" value="1"/>
</dbReference>
<sequence length="351" mass="39966">MARARTGDGASQGHAPGVEMPRTVRPMLAELARRPFDSPRYWFEPKWDGLRAIAFVAGREPCWLQSRRGVRWRWQFPEVTQALDTIGVHHRCVLDGELVASGELGRPDFTAILERSLVRSPLRASEAARRRPATYMVFDLLYLDGEDLRGRPFDERRRRLERWAEQAMAGTSALLLSPAVVGKGRTLFEQAERLDLEGVMAKLRTSPYLEGRRSPYWLKIKRWAEEVMCVAGFVPDGREGMRSIAVAAERDDGRWQLAGLVGSGLSPARQRHLRRALEPLRLPAPDPDLVVPMMPSPVAPWRRRDPWPKVSWVAPRLQVRVRYLDRTEHGWLRHASLVDVEPGGEPQGERS</sequence>
<comment type="similarity">
    <text evidence="1">Belongs to the ATP-dependent DNA ligase family.</text>
</comment>
<comment type="catalytic activity">
    <reaction evidence="4">
        <text>ATP + (deoxyribonucleotide)n-3'-hydroxyl + 5'-phospho-(deoxyribonucleotide)m = (deoxyribonucleotide)n+m + AMP + diphosphate.</text>
        <dbReference type="EC" id="6.5.1.1"/>
    </reaction>
</comment>
<evidence type="ECO:0000256" key="2">
    <source>
        <dbReference type="ARBA" id="ARBA00012727"/>
    </source>
</evidence>
<evidence type="ECO:0000313" key="8">
    <source>
        <dbReference type="Proteomes" id="UP001332192"/>
    </source>
</evidence>
<evidence type="ECO:0000256" key="1">
    <source>
        <dbReference type="ARBA" id="ARBA00007572"/>
    </source>
</evidence>
<evidence type="ECO:0000256" key="5">
    <source>
        <dbReference type="SAM" id="MobiDB-lite"/>
    </source>
</evidence>
<dbReference type="Gene3D" id="2.40.50.140">
    <property type="entry name" value="Nucleic acid-binding proteins"/>
    <property type="match status" value="1"/>
</dbReference>
<name>A0ABZ1BTV7_9FIRM</name>
<dbReference type="SUPFAM" id="SSF50249">
    <property type="entry name" value="Nucleic acid-binding proteins"/>
    <property type="match status" value="1"/>
</dbReference>
<dbReference type="Pfam" id="PF04679">
    <property type="entry name" value="DNA_ligase_A_C"/>
    <property type="match status" value="1"/>
</dbReference>
<reference evidence="7 8" key="1">
    <citation type="journal article" date="2024" name="Front. Microbiol.">
        <title>Novel thermophilic genera Geochorda gen. nov. and Carboxydochorda gen. nov. from the deep terrestrial subsurface reveal the ecophysiological diversity in the class Limnochordia.</title>
        <authorList>
            <person name="Karnachuk O.V."/>
            <person name="Lukina A.P."/>
            <person name="Avakyan M.R."/>
            <person name="Kadnikov V.V."/>
            <person name="Begmatov S."/>
            <person name="Beletsky A.V."/>
            <person name="Vlasova K.G."/>
            <person name="Novikov A.A."/>
            <person name="Shcherbakova V.A."/>
            <person name="Mardanov A.V."/>
            <person name="Ravin N.V."/>
        </authorList>
    </citation>
    <scope>NUCLEOTIDE SEQUENCE [LARGE SCALE GENOMIC DNA]</scope>
    <source>
        <strain evidence="7 8">L945</strain>
    </source>
</reference>
<gene>
    <name evidence="7" type="ORF">U7230_08190</name>
</gene>
<dbReference type="Pfam" id="PF01068">
    <property type="entry name" value="DNA_ligase_A_M"/>
    <property type="match status" value="1"/>
</dbReference>
<dbReference type="Proteomes" id="UP001332192">
    <property type="component" value="Chromosome"/>
</dbReference>
<dbReference type="InterPro" id="IPR012309">
    <property type="entry name" value="DNA_ligase_ATP-dep_C"/>
</dbReference>
<dbReference type="CDD" id="cd07906">
    <property type="entry name" value="Adenylation_DNA_ligase_LigD_LigC"/>
    <property type="match status" value="1"/>
</dbReference>
<dbReference type="RefSeq" id="WP_324715359.1">
    <property type="nucleotide sequence ID" value="NZ_CP141615.1"/>
</dbReference>
<keyword evidence="3" id="KW-0436">Ligase</keyword>
<accession>A0ABZ1BTV7</accession>
<dbReference type="InterPro" id="IPR050191">
    <property type="entry name" value="ATP-dep_DNA_ligase"/>
</dbReference>